<proteinExistence type="inferred from homology"/>
<dbReference type="InterPro" id="IPR036291">
    <property type="entry name" value="NAD(P)-bd_dom_sf"/>
</dbReference>
<dbReference type="PANTHER" id="PTHR24320:SF152">
    <property type="entry name" value="SHORT-CHAIN DEHYDROGENASE_REDUCTASE FAMILY PROTEIN"/>
    <property type="match status" value="1"/>
</dbReference>
<name>A0A9P4UT92_9PEZI</name>
<sequence>MSLEPFRCDPTLVPPRWWILYKVLHGAWPTHLTVAPTDLTGRWILITGGNNGIGREAALQFARWGANIIIAAREPPGHEIHPTVTVDDCLSAARAAGHTPTVEWWAVDLAQLPTVAALAARYLATNWPLDILVNNAGIPNSPLDRVTEDGYQLIHQVNFLAHALLTLSLLPALARAASPRVVCVTSNMHYRGVFNLAYANSARGAYPNNKLYYQAWLTEFQHRCVDSDRYRHIRICGVHPGFVNSGIWTTTPLGSLPDYRAGEPLWMVWVAKKALDYFSVDSQQGSIAITSAATGTMIKDLGSGGRYFNRVWVETPMPQTVNETCRREVWEFVGGELTALRWEELVVGLQD</sequence>
<dbReference type="PRINTS" id="PR00081">
    <property type="entry name" value="GDHRDH"/>
</dbReference>
<dbReference type="Pfam" id="PF00106">
    <property type="entry name" value="adh_short"/>
    <property type="match status" value="1"/>
</dbReference>
<evidence type="ECO:0000313" key="4">
    <source>
        <dbReference type="Proteomes" id="UP000799441"/>
    </source>
</evidence>
<dbReference type="OrthoDB" id="542013at2759"/>
<dbReference type="EMBL" id="MU003771">
    <property type="protein sequence ID" value="KAF2724486.1"/>
    <property type="molecule type" value="Genomic_DNA"/>
</dbReference>
<accession>A0A9P4UT92</accession>
<dbReference type="InterPro" id="IPR002347">
    <property type="entry name" value="SDR_fam"/>
</dbReference>
<evidence type="ECO:0000256" key="1">
    <source>
        <dbReference type="ARBA" id="ARBA00006484"/>
    </source>
</evidence>
<comment type="similarity">
    <text evidence="1">Belongs to the short-chain dehydrogenases/reductases (SDR) family.</text>
</comment>
<dbReference type="Gene3D" id="3.40.50.720">
    <property type="entry name" value="NAD(P)-binding Rossmann-like Domain"/>
    <property type="match status" value="1"/>
</dbReference>
<dbReference type="Proteomes" id="UP000799441">
    <property type="component" value="Unassembled WGS sequence"/>
</dbReference>
<gene>
    <name evidence="3" type="ORF">K431DRAFT_281918</name>
</gene>
<comment type="caution">
    <text evidence="3">The sequence shown here is derived from an EMBL/GenBank/DDBJ whole genome shotgun (WGS) entry which is preliminary data.</text>
</comment>
<keyword evidence="4" id="KW-1185">Reference proteome</keyword>
<protein>
    <submittedName>
        <fullName evidence="3">NAD(P)-binding protein</fullName>
    </submittedName>
</protein>
<dbReference type="SUPFAM" id="SSF51735">
    <property type="entry name" value="NAD(P)-binding Rossmann-fold domains"/>
    <property type="match status" value="1"/>
</dbReference>
<keyword evidence="2" id="KW-0560">Oxidoreductase</keyword>
<dbReference type="GO" id="GO:0016491">
    <property type="term" value="F:oxidoreductase activity"/>
    <property type="evidence" value="ECO:0007669"/>
    <property type="project" value="UniProtKB-KW"/>
</dbReference>
<dbReference type="PANTHER" id="PTHR24320">
    <property type="entry name" value="RETINOL DEHYDROGENASE"/>
    <property type="match status" value="1"/>
</dbReference>
<evidence type="ECO:0000256" key="2">
    <source>
        <dbReference type="ARBA" id="ARBA00023002"/>
    </source>
</evidence>
<dbReference type="AlphaFoldDB" id="A0A9P4UT92"/>
<organism evidence="3 4">
    <name type="scientific">Polychaeton citri CBS 116435</name>
    <dbReference type="NCBI Taxonomy" id="1314669"/>
    <lineage>
        <taxon>Eukaryota</taxon>
        <taxon>Fungi</taxon>
        <taxon>Dikarya</taxon>
        <taxon>Ascomycota</taxon>
        <taxon>Pezizomycotina</taxon>
        <taxon>Dothideomycetes</taxon>
        <taxon>Dothideomycetidae</taxon>
        <taxon>Capnodiales</taxon>
        <taxon>Capnodiaceae</taxon>
        <taxon>Polychaeton</taxon>
    </lineage>
</organism>
<reference evidence="3" key="1">
    <citation type="journal article" date="2020" name="Stud. Mycol.">
        <title>101 Dothideomycetes genomes: a test case for predicting lifestyles and emergence of pathogens.</title>
        <authorList>
            <person name="Haridas S."/>
            <person name="Albert R."/>
            <person name="Binder M."/>
            <person name="Bloem J."/>
            <person name="Labutti K."/>
            <person name="Salamov A."/>
            <person name="Andreopoulos B."/>
            <person name="Baker S."/>
            <person name="Barry K."/>
            <person name="Bills G."/>
            <person name="Bluhm B."/>
            <person name="Cannon C."/>
            <person name="Castanera R."/>
            <person name="Culley D."/>
            <person name="Daum C."/>
            <person name="Ezra D."/>
            <person name="Gonzalez J."/>
            <person name="Henrissat B."/>
            <person name="Kuo A."/>
            <person name="Liang C."/>
            <person name="Lipzen A."/>
            <person name="Lutzoni F."/>
            <person name="Magnuson J."/>
            <person name="Mondo S."/>
            <person name="Nolan M."/>
            <person name="Ohm R."/>
            <person name="Pangilinan J."/>
            <person name="Park H.-J."/>
            <person name="Ramirez L."/>
            <person name="Alfaro M."/>
            <person name="Sun H."/>
            <person name="Tritt A."/>
            <person name="Yoshinaga Y."/>
            <person name="Zwiers L.-H."/>
            <person name="Turgeon B."/>
            <person name="Goodwin S."/>
            <person name="Spatafora J."/>
            <person name="Crous P."/>
            <person name="Grigoriev I."/>
        </authorList>
    </citation>
    <scope>NUCLEOTIDE SEQUENCE</scope>
    <source>
        <strain evidence="3">CBS 116435</strain>
    </source>
</reference>
<evidence type="ECO:0000313" key="3">
    <source>
        <dbReference type="EMBL" id="KAF2724486.1"/>
    </source>
</evidence>